<feature type="region of interest" description="Disordered" evidence="1">
    <location>
        <begin position="1"/>
        <end position="32"/>
    </location>
</feature>
<dbReference type="Proteomes" id="UP000242287">
    <property type="component" value="Unassembled WGS sequence"/>
</dbReference>
<evidence type="ECO:0000256" key="1">
    <source>
        <dbReference type="SAM" id="MobiDB-lite"/>
    </source>
</evidence>
<sequence length="528" mass="59698">MIRCSPPRAFPAQRAVKTSTPPPAQPPGPPAEAVRILSRRIEKAERDERMSITMAMTPPKTHMGGFTRPQKIVPFNWLPGGHLSHNNKLYEPPPPQAYEPHTVFLLEGRYLSRQSLGRVDAVKYIVEVCQEGDLEAVLRRYNSHKAPAELIEAMDNARWPWVTKRGKLKEIKSKHITSEEEAAIFQEAAEDVEDIEHLQEEQGAELDIPPPVEHPTEHLPDPDTPPPSTSRATSKDEALRAATRAKYLPTLSTTPFFRPLLTITLPTRPLALSILRLSKSLINGLPFNSYVMSDLVSPMHFFIPSLRPKKGSKPPQTEFQHPSTYNARTRCLRLDRLLHLSSSLAELLIGARGGIAGLRFSPDTLGRGLNPHDLVHPLTPSQRTISIGVGAWYKREEELRRDYELTNRHILERYTDTYDSHTLRYSSSSPDPFAIYQLDEFGKRFIPGTSTQVPWAPVKQFLAPSSARELTQLRKKLPEYKYIEGPNAKQLSEERKELIARIDALNVQHIRELAAWKAARHARVTYAG</sequence>
<evidence type="ECO:0000313" key="2">
    <source>
        <dbReference type="EMBL" id="PFH46030.1"/>
    </source>
</evidence>
<dbReference type="EMBL" id="KZ302249">
    <property type="protein sequence ID" value="PFH46030.1"/>
    <property type="molecule type" value="Genomic_DNA"/>
</dbReference>
<dbReference type="OrthoDB" id="3258969at2759"/>
<feature type="region of interest" description="Disordered" evidence="1">
    <location>
        <begin position="203"/>
        <end position="237"/>
    </location>
</feature>
<organism evidence="2 3">
    <name type="scientific">Amanita thiersii Skay4041</name>
    <dbReference type="NCBI Taxonomy" id="703135"/>
    <lineage>
        <taxon>Eukaryota</taxon>
        <taxon>Fungi</taxon>
        <taxon>Dikarya</taxon>
        <taxon>Basidiomycota</taxon>
        <taxon>Agaricomycotina</taxon>
        <taxon>Agaricomycetes</taxon>
        <taxon>Agaricomycetidae</taxon>
        <taxon>Agaricales</taxon>
        <taxon>Pluteineae</taxon>
        <taxon>Amanitaceae</taxon>
        <taxon>Amanita</taxon>
    </lineage>
</organism>
<dbReference type="AlphaFoldDB" id="A0A2A9NE78"/>
<reference evidence="2 3" key="1">
    <citation type="submission" date="2014-02" db="EMBL/GenBank/DDBJ databases">
        <title>Transposable element dynamics among asymbiotic and ectomycorrhizal Amanita fungi.</title>
        <authorList>
            <consortium name="DOE Joint Genome Institute"/>
            <person name="Hess J."/>
            <person name="Skrede I."/>
            <person name="Wolfe B."/>
            <person name="LaButti K."/>
            <person name="Ohm R.A."/>
            <person name="Grigoriev I.V."/>
            <person name="Pringle A."/>
        </authorList>
    </citation>
    <scope>NUCLEOTIDE SEQUENCE [LARGE SCALE GENOMIC DNA]</scope>
    <source>
        <strain evidence="2 3">SKay4041</strain>
    </source>
</reference>
<gene>
    <name evidence="2" type="ORF">AMATHDRAFT_88557</name>
</gene>
<evidence type="ECO:0000313" key="3">
    <source>
        <dbReference type="Proteomes" id="UP000242287"/>
    </source>
</evidence>
<accession>A0A2A9NE78</accession>
<keyword evidence="3" id="KW-1185">Reference proteome</keyword>
<protein>
    <submittedName>
        <fullName evidence="2">Uncharacterized protein</fullName>
    </submittedName>
</protein>
<name>A0A2A9NE78_9AGAR</name>
<proteinExistence type="predicted"/>
<feature type="compositionally biased region" description="Pro residues" evidence="1">
    <location>
        <begin position="20"/>
        <end position="30"/>
    </location>
</feature>